<protein>
    <submittedName>
        <fullName evidence="1">Uncharacterized protein</fullName>
    </submittedName>
</protein>
<name>Q3M818_TRIV2</name>
<accession>Q3M818</accession>
<dbReference type="HOGENOM" id="CLU_112318_0_0_3"/>
<dbReference type="EMBL" id="CP000117">
    <property type="protein sequence ID" value="ABA22868.1"/>
    <property type="molecule type" value="Genomic_DNA"/>
</dbReference>
<organism evidence="1 2">
    <name type="scientific">Trichormus variabilis (strain ATCC 29413 / PCC 7937)</name>
    <name type="common">Anabaena variabilis</name>
    <dbReference type="NCBI Taxonomy" id="240292"/>
    <lineage>
        <taxon>Bacteria</taxon>
        <taxon>Bacillati</taxon>
        <taxon>Cyanobacteriota</taxon>
        <taxon>Cyanophyceae</taxon>
        <taxon>Nostocales</taxon>
        <taxon>Nostocaceae</taxon>
        <taxon>Trichormus</taxon>
    </lineage>
</organism>
<proteinExistence type="predicted"/>
<reference evidence="2" key="1">
    <citation type="journal article" date="2014" name="Stand. Genomic Sci.">
        <title>Complete genome sequence of Anabaena variabilis ATCC 29413.</title>
        <authorList>
            <person name="Thiel T."/>
            <person name="Pratte B.S."/>
            <person name="Zhong J."/>
            <person name="Goodwin L."/>
            <person name="Copeland A."/>
            <person name="Lucas S."/>
            <person name="Han C."/>
            <person name="Pitluck S."/>
            <person name="Land M.L."/>
            <person name="Kyrpides N.C."/>
            <person name="Woyke T."/>
        </authorList>
    </citation>
    <scope>NUCLEOTIDE SEQUENCE [LARGE SCALE GENOMIC DNA]</scope>
    <source>
        <strain evidence="2">ATCC 29413 / PCC 7937</strain>
    </source>
</reference>
<evidence type="ECO:0000313" key="2">
    <source>
        <dbReference type="Proteomes" id="UP000002533"/>
    </source>
</evidence>
<evidence type="ECO:0000313" key="1">
    <source>
        <dbReference type="EMBL" id="ABA22868.1"/>
    </source>
</evidence>
<dbReference type="eggNOG" id="ENOG5032B21">
    <property type="taxonomic scope" value="Bacteria"/>
</dbReference>
<dbReference type="KEGG" id="ava:Ava_3260"/>
<dbReference type="AlphaFoldDB" id="Q3M818"/>
<gene>
    <name evidence="1" type="ordered locus">Ava_3260</name>
</gene>
<sequence>MHNECLNMPHILQAKVSIVGTRTLAIHHFGVDALPLQATEKDGVAGNSPNEWKKTVLMDEERQLFLLPTYFFGCIKYGGKTVKRGKGNLLADIASTLQVMDDQIYICNSDGAIQLPDPPQVIEAGTIKNEKLPDSYVEVIGVRNPSTKARNIRYRVAVKPGWQCSFTILWDSVVVDRKSLETAIINAGTLVGVGDGRQSIGYGRFELKEFSIL</sequence>
<dbReference type="Proteomes" id="UP000002533">
    <property type="component" value="Chromosome"/>
</dbReference>
<dbReference type="GeneID" id="58726043"/>
<dbReference type="RefSeq" id="WP_011319991.1">
    <property type="nucleotide sequence ID" value="NC_007413.1"/>
</dbReference>